<dbReference type="Proteomes" id="UP000765509">
    <property type="component" value="Unassembled WGS sequence"/>
</dbReference>
<dbReference type="AlphaFoldDB" id="A0A9Q3Q9H7"/>
<protein>
    <submittedName>
        <fullName evidence="1">Uncharacterized protein</fullName>
    </submittedName>
</protein>
<dbReference type="EMBL" id="AVOT02133357">
    <property type="protein sequence ID" value="MBW0589220.1"/>
    <property type="molecule type" value="Genomic_DNA"/>
</dbReference>
<gene>
    <name evidence="1" type="ORF">O181_128935</name>
</gene>
<evidence type="ECO:0000313" key="2">
    <source>
        <dbReference type="Proteomes" id="UP000765509"/>
    </source>
</evidence>
<organism evidence="1 2">
    <name type="scientific">Austropuccinia psidii MF-1</name>
    <dbReference type="NCBI Taxonomy" id="1389203"/>
    <lineage>
        <taxon>Eukaryota</taxon>
        <taxon>Fungi</taxon>
        <taxon>Dikarya</taxon>
        <taxon>Basidiomycota</taxon>
        <taxon>Pucciniomycotina</taxon>
        <taxon>Pucciniomycetes</taxon>
        <taxon>Pucciniales</taxon>
        <taxon>Sphaerophragmiaceae</taxon>
        <taxon>Austropuccinia</taxon>
    </lineage>
</organism>
<keyword evidence="2" id="KW-1185">Reference proteome</keyword>
<accession>A0A9Q3Q9H7</accession>
<comment type="caution">
    <text evidence="1">The sequence shown here is derived from an EMBL/GenBank/DDBJ whole genome shotgun (WGS) entry which is preliminary data.</text>
</comment>
<proteinExistence type="predicted"/>
<name>A0A9Q3Q9H7_9BASI</name>
<sequence length="176" mass="19504">MRRLLPHRLVISPLYHAYSHTRIGFHTPAQSSPTISMLTHLHPPLDETPTLPSPLLMLPHPRLIFCLDYNPYAATGPSSYASDAALTPPYASSHLPLTILMLMDARLTCLRRCLPSLCLQCPPDMPPMLPTILTLVECLPDMPLTLLTILRLAVPSRHASNTAYHPYARSALPTCL</sequence>
<evidence type="ECO:0000313" key="1">
    <source>
        <dbReference type="EMBL" id="MBW0589220.1"/>
    </source>
</evidence>
<reference evidence="1" key="1">
    <citation type="submission" date="2021-03" db="EMBL/GenBank/DDBJ databases">
        <title>Draft genome sequence of rust myrtle Austropuccinia psidii MF-1, a brazilian biotype.</title>
        <authorList>
            <person name="Quecine M.C."/>
            <person name="Pachon D.M.R."/>
            <person name="Bonatelli M.L."/>
            <person name="Correr F.H."/>
            <person name="Franceschini L.M."/>
            <person name="Leite T.F."/>
            <person name="Margarido G.R.A."/>
            <person name="Almeida C.A."/>
            <person name="Ferrarezi J.A."/>
            <person name="Labate C.A."/>
        </authorList>
    </citation>
    <scope>NUCLEOTIDE SEQUENCE</scope>
    <source>
        <strain evidence="1">MF-1</strain>
    </source>
</reference>